<dbReference type="RefSeq" id="WP_408152132.1">
    <property type="nucleotide sequence ID" value="NZ_JAQQCJ010000003.1"/>
</dbReference>
<organism evidence="1 2">
    <name type="scientific">Paraburkholderia strydomiana</name>
    <dbReference type="NCBI Taxonomy" id="1245417"/>
    <lineage>
        <taxon>Bacteria</taxon>
        <taxon>Pseudomonadati</taxon>
        <taxon>Pseudomonadota</taxon>
        <taxon>Betaproteobacteria</taxon>
        <taxon>Burkholderiales</taxon>
        <taxon>Burkholderiaceae</taxon>
        <taxon>Paraburkholderia</taxon>
    </lineage>
</organism>
<dbReference type="Pfam" id="PF14305">
    <property type="entry name" value="ATPgrasp_TupA"/>
    <property type="match status" value="1"/>
</dbReference>
<proteinExistence type="predicted"/>
<evidence type="ECO:0000313" key="2">
    <source>
        <dbReference type="Proteomes" id="UP001629392"/>
    </source>
</evidence>
<gene>
    <name evidence="1" type="ORF">PQQ73_02840</name>
</gene>
<evidence type="ECO:0000313" key="1">
    <source>
        <dbReference type="EMBL" id="MFM0715264.1"/>
    </source>
</evidence>
<dbReference type="Proteomes" id="UP001629392">
    <property type="component" value="Unassembled WGS sequence"/>
</dbReference>
<dbReference type="InterPro" id="IPR029465">
    <property type="entry name" value="ATPgrasp_TupA"/>
</dbReference>
<accession>A0ABW9E726</accession>
<protein>
    <submittedName>
        <fullName evidence="1">ATP-grasp fold amidoligase family protein</fullName>
    </submittedName>
</protein>
<keyword evidence="2" id="KW-1185">Reference proteome</keyword>
<comment type="caution">
    <text evidence="1">The sequence shown here is derived from an EMBL/GenBank/DDBJ whole genome shotgun (WGS) entry which is preliminary data.</text>
</comment>
<name>A0ABW9E726_9BURK</name>
<dbReference type="EMBL" id="JAQQCL010000001">
    <property type="protein sequence ID" value="MFM0715264.1"/>
    <property type="molecule type" value="Genomic_DNA"/>
</dbReference>
<sequence>MPGEHLHQSEPPSLTRRFKEAAKSLLPDALFLRLLHKKCIGRFPRLRNPVTFNEQILQRNLRPDPRYAVLSDKLATRAYVEEKLGPQHVIPLIAAPVDFCQDVYDRLPDQFVMKANHGSSFVKIVRNKSETSFEELKQLEEKWLSTDFYWVDRERHYREIKPRLFFETLLLDHDGHIPADFKIHCFSGNLRKPVMYILVITDRFGSNTRGDVYDASWSRMEIAIGPYKRSDHRLVRPSNLDAVLEAAATLASDFEYVRVDLYAFDDRLYFGELTFTPGAGVLPFTPDRVDYEWGKLLSAARGA</sequence>
<reference evidence="1 2" key="1">
    <citation type="journal article" date="2024" name="Chem. Sci.">
        <title>Discovery of megapolipeptins by genome mining of a Burkholderiales bacteria collection.</title>
        <authorList>
            <person name="Paulo B.S."/>
            <person name="Recchia M.J.J."/>
            <person name="Lee S."/>
            <person name="Fergusson C.H."/>
            <person name="Romanowski S.B."/>
            <person name="Hernandez A."/>
            <person name="Krull N."/>
            <person name="Liu D.Y."/>
            <person name="Cavanagh H."/>
            <person name="Bos A."/>
            <person name="Gray C.A."/>
            <person name="Murphy B.T."/>
            <person name="Linington R.G."/>
            <person name="Eustaquio A.S."/>
        </authorList>
    </citation>
    <scope>NUCLEOTIDE SEQUENCE [LARGE SCALE GENOMIC DNA]</scope>
    <source>
        <strain evidence="1 2">RL17-350-BIC-E</strain>
    </source>
</reference>